<evidence type="ECO:0000256" key="3">
    <source>
        <dbReference type="ARBA" id="ARBA00022801"/>
    </source>
</evidence>
<dbReference type="Gene3D" id="3.20.20.80">
    <property type="entry name" value="Glycosidases"/>
    <property type="match status" value="1"/>
</dbReference>
<dbReference type="InterPro" id="IPR001139">
    <property type="entry name" value="Glyco_hydro_30"/>
</dbReference>
<organism evidence="7 8">
    <name type="scientific">Hydrotalea sandarakina</name>
    <dbReference type="NCBI Taxonomy" id="1004304"/>
    <lineage>
        <taxon>Bacteria</taxon>
        <taxon>Pseudomonadati</taxon>
        <taxon>Bacteroidota</taxon>
        <taxon>Chitinophagia</taxon>
        <taxon>Chitinophagales</taxon>
        <taxon>Chitinophagaceae</taxon>
        <taxon>Hydrotalea</taxon>
    </lineage>
</organism>
<evidence type="ECO:0000313" key="7">
    <source>
        <dbReference type="EMBL" id="PZX62867.1"/>
    </source>
</evidence>
<comment type="similarity">
    <text evidence="1 4">Belongs to the glycosyl hydrolase 30 family.</text>
</comment>
<dbReference type="InterPro" id="IPR017853">
    <property type="entry name" value="GH"/>
</dbReference>
<evidence type="ECO:0000259" key="6">
    <source>
        <dbReference type="Pfam" id="PF17189"/>
    </source>
</evidence>
<evidence type="ECO:0000256" key="2">
    <source>
        <dbReference type="ARBA" id="ARBA00022729"/>
    </source>
</evidence>
<keyword evidence="8" id="KW-1185">Reference proteome</keyword>
<dbReference type="PANTHER" id="PTHR11069">
    <property type="entry name" value="GLUCOSYLCERAMIDASE"/>
    <property type="match status" value="1"/>
</dbReference>
<dbReference type="InterPro" id="IPR033452">
    <property type="entry name" value="GH30_C"/>
</dbReference>
<evidence type="ECO:0000259" key="5">
    <source>
        <dbReference type="Pfam" id="PF02055"/>
    </source>
</evidence>
<feature type="domain" description="Glycosyl hydrolase family 30 beta sandwich" evidence="6">
    <location>
        <begin position="418"/>
        <end position="477"/>
    </location>
</feature>
<dbReference type="RefSeq" id="WP_111294955.1">
    <property type="nucleotide sequence ID" value="NZ_QKZV01000004.1"/>
</dbReference>
<dbReference type="GO" id="GO:0004348">
    <property type="term" value="F:glucosylceramidase activity"/>
    <property type="evidence" value="ECO:0007669"/>
    <property type="project" value="InterPro"/>
</dbReference>
<dbReference type="InterPro" id="IPR033453">
    <property type="entry name" value="Glyco_hydro_30_TIM-barrel"/>
</dbReference>
<dbReference type="GO" id="GO:0016020">
    <property type="term" value="C:membrane"/>
    <property type="evidence" value="ECO:0007669"/>
    <property type="project" value="GOC"/>
</dbReference>
<dbReference type="OrthoDB" id="9806701at2"/>
<dbReference type="PANTHER" id="PTHR11069:SF23">
    <property type="entry name" value="LYSOSOMAL ACID GLUCOSYLCERAMIDASE"/>
    <property type="match status" value="1"/>
</dbReference>
<dbReference type="EMBL" id="QKZV01000004">
    <property type="protein sequence ID" value="PZX62867.1"/>
    <property type="molecule type" value="Genomic_DNA"/>
</dbReference>
<dbReference type="InterPro" id="IPR013780">
    <property type="entry name" value="Glyco_hydro_b"/>
</dbReference>
<protein>
    <submittedName>
        <fullName evidence="7">Glucosylceramidase</fullName>
    </submittedName>
</protein>
<accession>A0A2W7S6J7</accession>
<reference evidence="7 8" key="1">
    <citation type="submission" date="2018-06" db="EMBL/GenBank/DDBJ databases">
        <title>Genomic Encyclopedia of Archaeal and Bacterial Type Strains, Phase II (KMG-II): from individual species to whole genera.</title>
        <authorList>
            <person name="Goeker M."/>
        </authorList>
    </citation>
    <scope>NUCLEOTIDE SEQUENCE [LARGE SCALE GENOMIC DNA]</scope>
    <source>
        <strain evidence="7 8">DSM 23241</strain>
    </source>
</reference>
<dbReference type="Proteomes" id="UP000249720">
    <property type="component" value="Unassembled WGS sequence"/>
</dbReference>
<keyword evidence="4" id="KW-0326">Glycosidase</keyword>
<keyword evidence="3 4" id="KW-0378">Hydrolase</keyword>
<dbReference type="Pfam" id="PF17189">
    <property type="entry name" value="Glyco_hydro_30C"/>
    <property type="match status" value="1"/>
</dbReference>
<dbReference type="Gene3D" id="2.60.40.1180">
    <property type="entry name" value="Golgi alpha-mannosidase II"/>
    <property type="match status" value="1"/>
</dbReference>
<evidence type="ECO:0000256" key="4">
    <source>
        <dbReference type="RuleBase" id="RU361188"/>
    </source>
</evidence>
<comment type="caution">
    <text evidence="7">The sequence shown here is derived from an EMBL/GenBank/DDBJ whole genome shotgun (WGS) entry which is preliminary data.</text>
</comment>
<dbReference type="Pfam" id="PF02055">
    <property type="entry name" value="Glyco_hydro_30"/>
    <property type="match status" value="1"/>
</dbReference>
<proteinExistence type="inferred from homology"/>
<sequence length="479" mass="52256">MQLRKIGSIQLLLLLAGLSYTLLSGIGASAQSNFLKPYAGEVYSWLTNASGTVRLQQQPVIYFGSTNKTNAVITVDSTQQYQTMDGFGFTLTGGSAALINQLPTSQKSALLNELFGNDSGSIGINFLRISIGASDLNSSVFSYDDVPNGTTDTLLQHFSLAADTVDLIPILKVILQINPNIKILGSPWSAPTWMKSNNATVGGSLLPQYYQVYAQYLVKYIVAMQQQGIPVYAITIQNEPLNPNNNPSMVMQADEQAKFIQNALGPAFKNNNITTQIWLYDHNCDRPDYPLTILNNPSAAQYVTGSAFHLYAGNISALSQVHDAFPNKHVYFTEQWVGAPGDFASNLQWHIQNLIIGAPRNWSKTVLEWNLAADANDEPHTSGGCTQCLGALTIQGNSIIRNVAYYIIAHASKFVLYGSYRIASNMINNLPNVAFLTPQGKKVLIVFNSNNTTQAFGIQFNNKYAAAVLPAGSVATYVW</sequence>
<name>A0A2W7S6J7_9BACT</name>
<evidence type="ECO:0000313" key="8">
    <source>
        <dbReference type="Proteomes" id="UP000249720"/>
    </source>
</evidence>
<evidence type="ECO:0000256" key="1">
    <source>
        <dbReference type="ARBA" id="ARBA00005382"/>
    </source>
</evidence>
<dbReference type="GO" id="GO:0006680">
    <property type="term" value="P:glucosylceramide catabolic process"/>
    <property type="evidence" value="ECO:0007669"/>
    <property type="project" value="TreeGrafter"/>
</dbReference>
<gene>
    <name evidence="7" type="ORF">LX80_01561</name>
</gene>
<keyword evidence="2" id="KW-0732">Signal</keyword>
<feature type="domain" description="Glycosyl hydrolase family 30 TIM-barrel" evidence="5">
    <location>
        <begin position="85"/>
        <end position="415"/>
    </location>
</feature>
<dbReference type="SUPFAM" id="SSF51445">
    <property type="entry name" value="(Trans)glycosidases"/>
    <property type="match status" value="1"/>
</dbReference>
<dbReference type="AlphaFoldDB" id="A0A2W7S6J7"/>